<keyword evidence="4 6" id="KW-0808">Transferase</keyword>
<comment type="similarity">
    <text evidence="2 6">Belongs to the class-I pyridoxal-phosphate-dependent aminotransferase family.</text>
</comment>
<dbReference type="PANTHER" id="PTHR46383">
    <property type="entry name" value="ASPARTATE AMINOTRANSFERASE"/>
    <property type="match status" value="1"/>
</dbReference>
<dbReference type="PROSITE" id="PS00105">
    <property type="entry name" value="AA_TRANSFER_CLASS_1"/>
    <property type="match status" value="1"/>
</dbReference>
<dbReference type="InterPro" id="IPR050596">
    <property type="entry name" value="AspAT/PAT-like"/>
</dbReference>
<dbReference type="InterPro" id="IPR015421">
    <property type="entry name" value="PyrdxlP-dep_Trfase_major"/>
</dbReference>
<dbReference type="SUPFAM" id="SSF53383">
    <property type="entry name" value="PLP-dependent transferases"/>
    <property type="match status" value="1"/>
</dbReference>
<evidence type="ECO:0000256" key="5">
    <source>
        <dbReference type="ARBA" id="ARBA00022898"/>
    </source>
</evidence>
<evidence type="ECO:0000256" key="3">
    <source>
        <dbReference type="ARBA" id="ARBA00022576"/>
    </source>
</evidence>
<dbReference type="InterPro" id="IPR015424">
    <property type="entry name" value="PyrdxlP-dep_Trfase"/>
</dbReference>
<dbReference type="GO" id="GO:0008483">
    <property type="term" value="F:transaminase activity"/>
    <property type="evidence" value="ECO:0007669"/>
    <property type="project" value="UniProtKB-KW"/>
</dbReference>
<dbReference type="AlphaFoldDB" id="A0A7X9LDN0"/>
<sequence>MVKLSRRVVEMEESITLAASARAKELKAQGRDILELSVGQPDFITPKHIQDAAIKSIQDGSASFYTVASGLPELKDAVIQYFENFYGYSVERSQVVAGTGAKFMLYALFAALIDSGDEVIIPTPFWVSYADQIKMNEGVPVFVKTSEDNHFKVTLDQLEAARTDKTKMFLFNSPSNPTGMIYSKEELEAIGNWAVEHDILILADDIYGRLVYNGAKFIPISTLSEAIRKQTIVVNGVSKTYSMTGWRVGYIVADPEIAAAISKIVSQTTSNLTTAAQYAAIEALTGAQDSVEEMRQAFEERLNTIYPLLAEVPGFDVVKPQGAFYFFPNVKKAMEMKGYRDVTAFTTAILEEAGVALVTGAGFGAPENVRMSYATDMDTLKEAIRRLKVFMES</sequence>
<protein>
    <recommendedName>
        <fullName evidence="6">Aminotransferase</fullName>
        <ecNumber evidence="6">2.6.1.-</ecNumber>
    </recommendedName>
</protein>
<dbReference type="RefSeq" id="WP_193523604.1">
    <property type="nucleotide sequence ID" value="NZ_JABASA010000011.1"/>
</dbReference>
<keyword evidence="3 6" id="KW-0032">Aminotransferase</keyword>
<evidence type="ECO:0000313" key="9">
    <source>
        <dbReference type="Proteomes" id="UP000532121"/>
    </source>
</evidence>
<dbReference type="Proteomes" id="UP000532121">
    <property type="component" value="Unassembled WGS sequence"/>
</dbReference>
<dbReference type="EMBL" id="JABASA010000011">
    <property type="protein sequence ID" value="NMD49320.1"/>
    <property type="molecule type" value="Genomic_DNA"/>
</dbReference>
<dbReference type="Gene3D" id="3.40.640.10">
    <property type="entry name" value="Type I PLP-dependent aspartate aminotransferase-like (Major domain)"/>
    <property type="match status" value="1"/>
</dbReference>
<dbReference type="EC" id="2.6.1.-" evidence="6"/>
<dbReference type="PANTHER" id="PTHR46383:SF1">
    <property type="entry name" value="ASPARTATE AMINOTRANSFERASE"/>
    <property type="match status" value="1"/>
</dbReference>
<evidence type="ECO:0000256" key="1">
    <source>
        <dbReference type="ARBA" id="ARBA00001933"/>
    </source>
</evidence>
<dbReference type="CDD" id="cd00609">
    <property type="entry name" value="AAT_like"/>
    <property type="match status" value="1"/>
</dbReference>
<evidence type="ECO:0000256" key="2">
    <source>
        <dbReference type="ARBA" id="ARBA00007441"/>
    </source>
</evidence>
<dbReference type="InterPro" id="IPR004839">
    <property type="entry name" value="Aminotransferase_I/II_large"/>
</dbReference>
<accession>A0A7X9LDN0</accession>
<dbReference type="InterPro" id="IPR004838">
    <property type="entry name" value="NHTrfase_class1_PyrdxlP-BS"/>
</dbReference>
<dbReference type="GO" id="GO:0030170">
    <property type="term" value="F:pyridoxal phosphate binding"/>
    <property type="evidence" value="ECO:0007669"/>
    <property type="project" value="InterPro"/>
</dbReference>
<dbReference type="Gene3D" id="3.90.1150.10">
    <property type="entry name" value="Aspartate Aminotransferase, domain 1"/>
    <property type="match status" value="1"/>
</dbReference>
<dbReference type="PRINTS" id="PR00753">
    <property type="entry name" value="ACCSYNTHASE"/>
</dbReference>
<evidence type="ECO:0000256" key="4">
    <source>
        <dbReference type="ARBA" id="ARBA00022679"/>
    </source>
</evidence>
<comment type="cofactor">
    <cofactor evidence="1 6">
        <name>pyridoxal 5'-phosphate</name>
        <dbReference type="ChEBI" id="CHEBI:597326"/>
    </cofactor>
</comment>
<dbReference type="InterPro" id="IPR015422">
    <property type="entry name" value="PyrdxlP-dep_Trfase_small"/>
</dbReference>
<dbReference type="Pfam" id="PF00155">
    <property type="entry name" value="Aminotran_1_2"/>
    <property type="match status" value="1"/>
</dbReference>
<proteinExistence type="inferred from homology"/>
<reference evidence="8 9" key="1">
    <citation type="submission" date="2020-04" db="EMBL/GenBank/DDBJ databases">
        <title>MicrobeNet Type strains.</title>
        <authorList>
            <person name="Nicholson A.C."/>
        </authorList>
    </citation>
    <scope>NUCLEOTIDE SEQUENCE [LARGE SCALE GENOMIC DNA]</scope>
    <source>
        <strain evidence="8 9">DSM 22768</strain>
    </source>
</reference>
<evidence type="ECO:0000259" key="7">
    <source>
        <dbReference type="Pfam" id="PF00155"/>
    </source>
</evidence>
<dbReference type="FunFam" id="3.40.640.10:FF:000033">
    <property type="entry name" value="Aspartate aminotransferase"/>
    <property type="match status" value="1"/>
</dbReference>
<feature type="domain" description="Aminotransferase class I/classII large" evidence="7">
    <location>
        <begin position="32"/>
        <end position="387"/>
    </location>
</feature>
<keyword evidence="5" id="KW-0663">Pyridoxal phosphate</keyword>
<organism evidence="8 9">
    <name type="scientific">Streptococcus ratti</name>
    <dbReference type="NCBI Taxonomy" id="1341"/>
    <lineage>
        <taxon>Bacteria</taxon>
        <taxon>Bacillati</taxon>
        <taxon>Bacillota</taxon>
        <taxon>Bacilli</taxon>
        <taxon>Lactobacillales</taxon>
        <taxon>Streptococcaceae</taxon>
        <taxon>Streptococcus</taxon>
    </lineage>
</organism>
<name>A0A7X9LDN0_STRRT</name>
<comment type="caution">
    <text evidence="8">The sequence shown here is derived from an EMBL/GenBank/DDBJ whole genome shotgun (WGS) entry which is preliminary data.</text>
</comment>
<evidence type="ECO:0000256" key="6">
    <source>
        <dbReference type="RuleBase" id="RU000481"/>
    </source>
</evidence>
<gene>
    <name evidence="8" type="ORF">HHO37_06495</name>
</gene>
<dbReference type="GO" id="GO:0006520">
    <property type="term" value="P:amino acid metabolic process"/>
    <property type="evidence" value="ECO:0007669"/>
    <property type="project" value="InterPro"/>
</dbReference>
<evidence type="ECO:0000313" key="8">
    <source>
        <dbReference type="EMBL" id="NMD49320.1"/>
    </source>
</evidence>